<name>A0ACB7PJF8_9PEZI</name>
<gene>
    <name evidence="1" type="ORF">F5144DRAFT_528442</name>
</gene>
<sequence length="427" mass="46918">MSITEKVVDSDKSLLTLVFSLRKVESKYPLVALHTGSLPDKTLQALAARDIPTQRVPYLCPGPQPEEGGNDDIERAKDGGSNDHAGGGDTNDGDTWYAKDPRFRACFTKLAVFSLTAYDRVVMLDADMLVRRNMDELFDVPLDEDNRLFAATHACTCNPHHLSHYPPTWIPANCAYTTQQQQQQQQPSSLTSPLTSPPTTQTQPTTQPPTQSTAIPTLNAGLLLTHPSPLTHHTITTFLHHNPSQCTPHNLPFADQSLLSTLFQGRWVPLPYVYNALAPMRRRVEHGGHGGGGEHRRSGDGDKDGDGDGDGKGVAPLWRDGEVKAVHYILVPKPWEEGEEDEEEKKEGGAVSSAGEGGGDEDEAETRRWWREVDGERRRWEEERGGTGKRREMGGGEGDSVLKGGVKEGKGKGGTVRRRERARNARG</sequence>
<reference evidence="1 2" key="1">
    <citation type="journal article" date="2021" name="Nat. Commun.">
        <title>Genetic determinants of endophytism in the Arabidopsis root mycobiome.</title>
        <authorList>
            <person name="Mesny F."/>
            <person name="Miyauchi S."/>
            <person name="Thiergart T."/>
            <person name="Pickel B."/>
            <person name="Atanasova L."/>
            <person name="Karlsson M."/>
            <person name="Huettel B."/>
            <person name="Barry K.W."/>
            <person name="Haridas S."/>
            <person name="Chen C."/>
            <person name="Bauer D."/>
            <person name="Andreopoulos W."/>
            <person name="Pangilinan J."/>
            <person name="LaButti K."/>
            <person name="Riley R."/>
            <person name="Lipzen A."/>
            <person name="Clum A."/>
            <person name="Drula E."/>
            <person name="Henrissat B."/>
            <person name="Kohler A."/>
            <person name="Grigoriev I.V."/>
            <person name="Martin F.M."/>
            <person name="Hacquard S."/>
        </authorList>
    </citation>
    <scope>NUCLEOTIDE SEQUENCE [LARGE SCALE GENOMIC DNA]</scope>
    <source>
        <strain evidence="1 2">MPI-SDFR-AT-0079</strain>
    </source>
</reference>
<accession>A0ACB7PJF8</accession>
<dbReference type="Proteomes" id="UP000724584">
    <property type="component" value="Unassembled WGS sequence"/>
</dbReference>
<evidence type="ECO:0000313" key="1">
    <source>
        <dbReference type="EMBL" id="KAH6641743.1"/>
    </source>
</evidence>
<organism evidence="1 2">
    <name type="scientific">Chaetomium tenue</name>
    <dbReference type="NCBI Taxonomy" id="1854479"/>
    <lineage>
        <taxon>Eukaryota</taxon>
        <taxon>Fungi</taxon>
        <taxon>Dikarya</taxon>
        <taxon>Ascomycota</taxon>
        <taxon>Pezizomycotina</taxon>
        <taxon>Sordariomycetes</taxon>
        <taxon>Sordariomycetidae</taxon>
        <taxon>Sordariales</taxon>
        <taxon>Chaetomiaceae</taxon>
        <taxon>Chaetomium</taxon>
    </lineage>
</organism>
<dbReference type="EMBL" id="JAGIZQ010000002">
    <property type="protein sequence ID" value="KAH6641743.1"/>
    <property type="molecule type" value="Genomic_DNA"/>
</dbReference>
<keyword evidence="1" id="KW-0808">Transferase</keyword>
<evidence type="ECO:0000313" key="2">
    <source>
        <dbReference type="Proteomes" id="UP000724584"/>
    </source>
</evidence>
<protein>
    <submittedName>
        <fullName evidence="1">Nucleotide-diphospho-sugar transferase</fullName>
    </submittedName>
</protein>
<comment type="caution">
    <text evidence="1">The sequence shown here is derived from an EMBL/GenBank/DDBJ whole genome shotgun (WGS) entry which is preliminary data.</text>
</comment>
<proteinExistence type="predicted"/>
<keyword evidence="2" id="KW-1185">Reference proteome</keyword>